<accession>A0A915JDL2</accession>
<dbReference type="WBParaSite" id="nRc.2.0.1.t24570-RA">
    <property type="protein sequence ID" value="nRc.2.0.1.t24570-RA"/>
    <property type="gene ID" value="nRc.2.0.1.g24570"/>
</dbReference>
<dbReference type="Proteomes" id="UP000887565">
    <property type="component" value="Unplaced"/>
</dbReference>
<proteinExistence type="predicted"/>
<evidence type="ECO:0000256" key="1">
    <source>
        <dbReference type="SAM" id="MobiDB-lite"/>
    </source>
</evidence>
<feature type="region of interest" description="Disordered" evidence="1">
    <location>
        <begin position="53"/>
        <end position="106"/>
    </location>
</feature>
<reference evidence="3" key="1">
    <citation type="submission" date="2022-11" db="UniProtKB">
        <authorList>
            <consortium name="WormBaseParasite"/>
        </authorList>
    </citation>
    <scope>IDENTIFICATION</scope>
</reference>
<organism evidence="2 3">
    <name type="scientific">Romanomermis culicivorax</name>
    <name type="common">Nematode worm</name>
    <dbReference type="NCBI Taxonomy" id="13658"/>
    <lineage>
        <taxon>Eukaryota</taxon>
        <taxon>Metazoa</taxon>
        <taxon>Ecdysozoa</taxon>
        <taxon>Nematoda</taxon>
        <taxon>Enoplea</taxon>
        <taxon>Dorylaimia</taxon>
        <taxon>Mermithida</taxon>
        <taxon>Mermithoidea</taxon>
        <taxon>Mermithidae</taxon>
        <taxon>Romanomermis</taxon>
    </lineage>
</organism>
<feature type="compositionally biased region" description="Low complexity" evidence="1">
    <location>
        <begin position="66"/>
        <end position="86"/>
    </location>
</feature>
<name>A0A915JDL2_ROMCU</name>
<dbReference type="AlphaFoldDB" id="A0A915JDL2"/>
<evidence type="ECO:0000313" key="3">
    <source>
        <dbReference type="WBParaSite" id="nRc.2.0.1.t24570-RA"/>
    </source>
</evidence>
<protein>
    <submittedName>
        <fullName evidence="3">Uncharacterized protein</fullName>
    </submittedName>
</protein>
<keyword evidence="2" id="KW-1185">Reference proteome</keyword>
<sequence length="140" mass="15600">MAAPRSPNFIFTIFLKKQTSFDYVLEDAPFLLNQVEEYAAWIIRCSEQTKQAMDHSCSSKPQIPMHPSCQQSPNSSSSYHSASSMASRKRESATPSKAGQFRVPPEPTSFAAALPLQLQRFQGPLPDSKHSCLPIVIDNR</sequence>
<evidence type="ECO:0000313" key="2">
    <source>
        <dbReference type="Proteomes" id="UP000887565"/>
    </source>
</evidence>